<comment type="subcellular location">
    <subcellularLocation>
        <location evidence="1">Nucleus</location>
    </subcellularLocation>
</comment>
<keyword evidence="3" id="KW-0539">Nucleus</keyword>
<dbReference type="STRING" id="6265.A0A0B2V2V6"/>
<feature type="compositionally biased region" description="Basic residues" evidence="4">
    <location>
        <begin position="459"/>
        <end position="475"/>
    </location>
</feature>
<dbReference type="PANTHER" id="PTHR14369:SF0">
    <property type="entry name" value="SURFEIT LOCUS PROTEIN 6"/>
    <property type="match status" value="1"/>
</dbReference>
<dbReference type="GO" id="GO:0003677">
    <property type="term" value="F:DNA binding"/>
    <property type="evidence" value="ECO:0007669"/>
    <property type="project" value="TreeGrafter"/>
</dbReference>
<dbReference type="GO" id="GO:0003723">
    <property type="term" value="F:RNA binding"/>
    <property type="evidence" value="ECO:0007669"/>
    <property type="project" value="TreeGrafter"/>
</dbReference>
<accession>A0A0B2V2V6</accession>
<feature type="compositionally biased region" description="Low complexity" evidence="4">
    <location>
        <begin position="173"/>
        <end position="186"/>
    </location>
</feature>
<protein>
    <recommendedName>
        <fullName evidence="5">Ribosomal RNA-processing protein 14/surfeit locus protein 6 C-terminal domain-containing protein</fullName>
    </recommendedName>
</protein>
<comment type="similarity">
    <text evidence="2">Belongs to the SURF6 family.</text>
</comment>
<evidence type="ECO:0000313" key="6">
    <source>
        <dbReference type="EMBL" id="KHN75777.1"/>
    </source>
</evidence>
<evidence type="ECO:0000256" key="2">
    <source>
        <dbReference type="ARBA" id="ARBA00005904"/>
    </source>
</evidence>
<evidence type="ECO:0000259" key="5">
    <source>
        <dbReference type="Pfam" id="PF04935"/>
    </source>
</evidence>
<proteinExistence type="inferred from homology"/>
<dbReference type="GO" id="GO:0005730">
    <property type="term" value="C:nucleolus"/>
    <property type="evidence" value="ECO:0007669"/>
    <property type="project" value="TreeGrafter"/>
</dbReference>
<feature type="compositionally biased region" description="Low complexity" evidence="4">
    <location>
        <begin position="100"/>
        <end position="111"/>
    </location>
</feature>
<sequence length="475" mass="54203">MHSEDEPDVHLLARIAATEQSIRSNINLIPINNWGFSDDIIEKLKQRKHSMVNQRLTPEERAKLSNAAKQRLARGMKGHCRTVSDVFDWLANAHINTKPSRNTSRNINNTNCPETSGAVQKSPMAPHPTGNKKTEDEKKSGSLDSSGECMETDENRDARVATDNDEISEQADSSSPSKVGSGSLSKPRSKGRAERKAAMKRKHANDQSKAKREDYPSNAGTLPAVSASESEKKMLIVDPLESRRLALKRLQARIQLLRSVRKGAKSAQQYEEQRKLRRRVSVMKRKAKKRAAKQASQGNTQKSEVPPAKRLKGDDGDSSAKQPRNDAGQLVYSKFDFIVKGDQQKEKKKDKRDKFAGKDYGRLLKKAEKRQERIESIREKDAEKAEHIEENIRWNRAMNRAEGQKVKDNPELLRKSVNRKEKIKERRKQKWAKRIEYVEEKKAKKQDKRNANIQARKDAVKKRKLDKAKRKGRIL</sequence>
<evidence type="ECO:0000256" key="3">
    <source>
        <dbReference type="ARBA" id="ARBA00023242"/>
    </source>
</evidence>
<feature type="domain" description="Ribosomal RNA-processing protein 14/surfeit locus protein 6 C-terminal" evidence="5">
    <location>
        <begin position="271"/>
        <end position="465"/>
    </location>
</feature>
<dbReference type="GO" id="GO:0042274">
    <property type="term" value="P:ribosomal small subunit biogenesis"/>
    <property type="evidence" value="ECO:0007669"/>
    <property type="project" value="TreeGrafter"/>
</dbReference>
<name>A0A0B2V2V6_TOXCA</name>
<dbReference type="InterPro" id="IPR029190">
    <property type="entry name" value="Rrp14/SURF6_C"/>
</dbReference>
<feature type="compositionally biased region" description="Basic and acidic residues" evidence="4">
    <location>
        <begin position="204"/>
        <end position="215"/>
    </location>
</feature>
<dbReference type="OrthoDB" id="444809at2759"/>
<organism evidence="6 7">
    <name type="scientific">Toxocara canis</name>
    <name type="common">Canine roundworm</name>
    <dbReference type="NCBI Taxonomy" id="6265"/>
    <lineage>
        <taxon>Eukaryota</taxon>
        <taxon>Metazoa</taxon>
        <taxon>Ecdysozoa</taxon>
        <taxon>Nematoda</taxon>
        <taxon>Chromadorea</taxon>
        <taxon>Rhabditida</taxon>
        <taxon>Spirurina</taxon>
        <taxon>Ascaridomorpha</taxon>
        <taxon>Ascaridoidea</taxon>
        <taxon>Toxocaridae</taxon>
        <taxon>Toxocara</taxon>
    </lineage>
</organism>
<feature type="region of interest" description="Disordered" evidence="4">
    <location>
        <begin position="439"/>
        <end position="475"/>
    </location>
</feature>
<feature type="region of interest" description="Disordered" evidence="4">
    <location>
        <begin position="258"/>
        <end position="329"/>
    </location>
</feature>
<keyword evidence="7" id="KW-1185">Reference proteome</keyword>
<feature type="compositionally biased region" description="Basic and acidic residues" evidence="4">
    <location>
        <begin position="153"/>
        <end position="162"/>
    </location>
</feature>
<feature type="compositionally biased region" description="Basic residues" evidence="4">
    <location>
        <begin position="275"/>
        <end position="292"/>
    </location>
</feature>
<reference evidence="6 7" key="1">
    <citation type="submission" date="2014-11" db="EMBL/GenBank/DDBJ databases">
        <title>Genetic blueprint of the zoonotic pathogen Toxocara canis.</title>
        <authorList>
            <person name="Zhu X.-Q."/>
            <person name="Korhonen P.K."/>
            <person name="Cai H."/>
            <person name="Young N.D."/>
            <person name="Nejsum P."/>
            <person name="von Samson-Himmelstjerna G."/>
            <person name="Boag P.R."/>
            <person name="Tan P."/>
            <person name="Li Q."/>
            <person name="Min J."/>
            <person name="Yang Y."/>
            <person name="Wang X."/>
            <person name="Fang X."/>
            <person name="Hall R.S."/>
            <person name="Hofmann A."/>
            <person name="Sternberg P.W."/>
            <person name="Jex A.R."/>
            <person name="Gasser R.B."/>
        </authorList>
    </citation>
    <scope>NUCLEOTIDE SEQUENCE [LARGE SCALE GENOMIC DNA]</scope>
    <source>
        <strain evidence="6">PN_DK_2014</strain>
    </source>
</reference>
<feature type="compositionally biased region" description="Basic and acidic residues" evidence="4">
    <location>
        <begin position="132"/>
        <end position="141"/>
    </location>
</feature>
<feature type="region of interest" description="Disordered" evidence="4">
    <location>
        <begin position="342"/>
        <end position="371"/>
    </location>
</feature>
<evidence type="ECO:0000256" key="1">
    <source>
        <dbReference type="ARBA" id="ARBA00004123"/>
    </source>
</evidence>
<comment type="caution">
    <text evidence="6">The sequence shown here is derived from an EMBL/GenBank/DDBJ whole genome shotgun (WGS) entry which is preliminary data.</text>
</comment>
<gene>
    <name evidence="6" type="primary">ZK546.14</name>
    <name evidence="6" type="ORF">Tcan_02938</name>
</gene>
<evidence type="ECO:0000313" key="7">
    <source>
        <dbReference type="Proteomes" id="UP000031036"/>
    </source>
</evidence>
<dbReference type="AlphaFoldDB" id="A0A0B2V2V6"/>
<dbReference type="OMA" id="ITSTQWQ"/>
<dbReference type="Proteomes" id="UP000031036">
    <property type="component" value="Unassembled WGS sequence"/>
</dbReference>
<feature type="region of interest" description="Disordered" evidence="4">
    <location>
        <begin position="400"/>
        <end position="426"/>
    </location>
</feature>
<dbReference type="PANTHER" id="PTHR14369">
    <property type="entry name" value="SURFEIT LOCUS PROTEIN 6"/>
    <property type="match status" value="1"/>
</dbReference>
<feature type="region of interest" description="Disordered" evidence="4">
    <location>
        <begin position="97"/>
        <end position="233"/>
    </location>
</feature>
<evidence type="ECO:0000256" key="4">
    <source>
        <dbReference type="SAM" id="MobiDB-lite"/>
    </source>
</evidence>
<dbReference type="InterPro" id="IPR007019">
    <property type="entry name" value="SURF6"/>
</dbReference>
<dbReference type="EMBL" id="JPKZ01002625">
    <property type="protein sequence ID" value="KHN75777.1"/>
    <property type="molecule type" value="Genomic_DNA"/>
</dbReference>
<dbReference type="Pfam" id="PF04935">
    <property type="entry name" value="SURF6"/>
    <property type="match status" value="1"/>
</dbReference>
<feature type="compositionally biased region" description="Basic and acidic residues" evidence="4">
    <location>
        <begin position="402"/>
        <end position="424"/>
    </location>
</feature>
<dbReference type="GO" id="GO:0042273">
    <property type="term" value="P:ribosomal large subunit biogenesis"/>
    <property type="evidence" value="ECO:0007669"/>
    <property type="project" value="TreeGrafter"/>
</dbReference>